<dbReference type="SFLD" id="SFLDG00363">
    <property type="entry name" value="AMPS_(cytGST):_Alpha-__Mu-__Pi"/>
    <property type="match status" value="1"/>
</dbReference>
<dbReference type="EMBL" id="CAJFDI010000002">
    <property type="protein sequence ID" value="CAD5217676.1"/>
    <property type="molecule type" value="Genomic_DNA"/>
</dbReference>
<dbReference type="SFLD" id="SFLDS00019">
    <property type="entry name" value="Glutathione_Transferase_(cytos"/>
    <property type="match status" value="1"/>
</dbReference>
<evidence type="ECO:0000256" key="2">
    <source>
        <dbReference type="ARBA" id="ARBA00022679"/>
    </source>
</evidence>
<dbReference type="InterPro" id="IPR010987">
    <property type="entry name" value="Glutathione-S-Trfase_C-like"/>
</dbReference>
<organism evidence="8 10">
    <name type="scientific">Bursaphelenchus xylophilus</name>
    <name type="common">Pinewood nematode worm</name>
    <name type="synonym">Aphelenchoides xylophilus</name>
    <dbReference type="NCBI Taxonomy" id="6326"/>
    <lineage>
        <taxon>Eukaryota</taxon>
        <taxon>Metazoa</taxon>
        <taxon>Ecdysozoa</taxon>
        <taxon>Nematoda</taxon>
        <taxon>Chromadorea</taxon>
        <taxon>Rhabditida</taxon>
        <taxon>Tylenchina</taxon>
        <taxon>Tylenchomorpha</taxon>
        <taxon>Aphelenchoidea</taxon>
        <taxon>Aphelenchoididae</taxon>
        <taxon>Bursaphelenchus</taxon>
    </lineage>
</organism>
<dbReference type="CDD" id="cd03192">
    <property type="entry name" value="GST_C_Sigma_like"/>
    <property type="match status" value="1"/>
</dbReference>
<dbReference type="InterPro" id="IPR004046">
    <property type="entry name" value="GST_C"/>
</dbReference>
<evidence type="ECO:0000313" key="8">
    <source>
        <dbReference type="Proteomes" id="UP000095284"/>
    </source>
</evidence>
<sequence length="209" mass="23825">MPHYKLTYFPARALTEPIRLCFHYAGEKFEDYRIPKDAFASLKPSTPYGQLPILDVDGHQLVQSGAILRYVARKFNLIGKNEWETAKADEIWCFFYDSVRAHIRYTHLKGGKPDFPEDTEDSLYSTNFLPVAQKALAVYSRFLHEANSGFALKGGLSYADFVIAEHVQTIENLDPALAATHPDLLDHKRRIHSLPQLQHYIASRPYSVG</sequence>
<evidence type="ECO:0000259" key="5">
    <source>
        <dbReference type="PROSITE" id="PS50404"/>
    </source>
</evidence>
<dbReference type="PROSITE" id="PS50405">
    <property type="entry name" value="GST_CTER"/>
    <property type="match status" value="1"/>
</dbReference>
<dbReference type="Gene3D" id="1.20.1050.10">
    <property type="match status" value="1"/>
</dbReference>
<comment type="catalytic activity">
    <reaction evidence="4">
        <text>RX + glutathione = an S-substituted glutathione + a halide anion + H(+)</text>
        <dbReference type="Rhea" id="RHEA:16437"/>
        <dbReference type="ChEBI" id="CHEBI:15378"/>
        <dbReference type="ChEBI" id="CHEBI:16042"/>
        <dbReference type="ChEBI" id="CHEBI:17792"/>
        <dbReference type="ChEBI" id="CHEBI:57925"/>
        <dbReference type="ChEBI" id="CHEBI:90779"/>
        <dbReference type="EC" id="2.5.1.18"/>
    </reaction>
</comment>
<evidence type="ECO:0000313" key="7">
    <source>
        <dbReference type="EMBL" id="CAD5217676.1"/>
    </source>
</evidence>
<dbReference type="SUPFAM" id="SSF47616">
    <property type="entry name" value="GST C-terminal domain-like"/>
    <property type="match status" value="1"/>
</dbReference>
<dbReference type="FunFam" id="3.40.30.10:FF:000035">
    <property type="entry name" value="hematopoietic prostaglandin D synthase"/>
    <property type="match status" value="1"/>
</dbReference>
<keyword evidence="2" id="KW-0808">Transferase</keyword>
<gene>
    <name evidence="7" type="ORF">BXYJ_LOCUS5154</name>
</gene>
<evidence type="ECO:0000259" key="6">
    <source>
        <dbReference type="PROSITE" id="PS50405"/>
    </source>
</evidence>
<evidence type="ECO:0000256" key="4">
    <source>
        <dbReference type="ARBA" id="ARBA00047960"/>
    </source>
</evidence>
<dbReference type="InterPro" id="IPR036282">
    <property type="entry name" value="Glutathione-S-Trfase_C_sf"/>
</dbReference>
<dbReference type="PANTHER" id="PTHR11571:SF224">
    <property type="entry name" value="HEMATOPOIETIC PROSTAGLANDIN D SYNTHASE"/>
    <property type="match status" value="1"/>
</dbReference>
<dbReference type="Gene3D" id="3.40.30.10">
    <property type="entry name" value="Glutaredoxin"/>
    <property type="match status" value="1"/>
</dbReference>
<dbReference type="Proteomes" id="UP000095284">
    <property type="component" value="Unplaced"/>
</dbReference>
<accession>A0A1I7SVI4</accession>
<comment type="similarity">
    <text evidence="3">Belongs to the GST superfamily. Sigma family.</text>
</comment>
<dbReference type="Proteomes" id="UP000582659">
    <property type="component" value="Unassembled WGS sequence"/>
</dbReference>
<dbReference type="CDD" id="cd03039">
    <property type="entry name" value="GST_N_Sigma_like"/>
    <property type="match status" value="1"/>
</dbReference>
<feature type="domain" description="GST N-terminal" evidence="5">
    <location>
        <begin position="2"/>
        <end position="79"/>
    </location>
</feature>
<keyword evidence="9" id="KW-1185">Reference proteome</keyword>
<dbReference type="Pfam" id="PF14497">
    <property type="entry name" value="GST_C_3"/>
    <property type="match status" value="1"/>
</dbReference>
<name>A0A1I7SVI4_BURXY</name>
<evidence type="ECO:0000313" key="10">
    <source>
        <dbReference type="WBParaSite" id="BXY_1706100.1"/>
    </source>
</evidence>
<evidence type="ECO:0000256" key="3">
    <source>
        <dbReference type="ARBA" id="ARBA00038317"/>
    </source>
</evidence>
<reference evidence="10" key="1">
    <citation type="submission" date="2016-11" db="UniProtKB">
        <authorList>
            <consortium name="WormBaseParasite"/>
        </authorList>
    </citation>
    <scope>IDENTIFICATION</scope>
</reference>
<dbReference type="PROSITE" id="PS50404">
    <property type="entry name" value="GST_NTER"/>
    <property type="match status" value="1"/>
</dbReference>
<evidence type="ECO:0000256" key="1">
    <source>
        <dbReference type="ARBA" id="ARBA00012452"/>
    </source>
</evidence>
<dbReference type="SMR" id="A0A1I7SVI4"/>
<dbReference type="PANTHER" id="PTHR11571">
    <property type="entry name" value="GLUTATHIONE S-TRANSFERASE"/>
    <property type="match status" value="1"/>
</dbReference>
<dbReference type="InterPro" id="IPR040079">
    <property type="entry name" value="Glutathione_S-Trfase"/>
</dbReference>
<dbReference type="AlphaFoldDB" id="A0A1I7SVI4"/>
<dbReference type="GO" id="GO:0006749">
    <property type="term" value="P:glutathione metabolic process"/>
    <property type="evidence" value="ECO:0007669"/>
    <property type="project" value="TreeGrafter"/>
</dbReference>
<dbReference type="Pfam" id="PF02798">
    <property type="entry name" value="GST_N"/>
    <property type="match status" value="1"/>
</dbReference>
<feature type="domain" description="GST C-terminal" evidence="6">
    <location>
        <begin position="81"/>
        <end position="209"/>
    </location>
</feature>
<dbReference type="SFLD" id="SFLDG01205">
    <property type="entry name" value="AMPS.1"/>
    <property type="match status" value="1"/>
</dbReference>
<protein>
    <recommendedName>
        <fullName evidence="1">glutathione transferase</fullName>
        <ecNumber evidence="1">2.5.1.18</ecNumber>
    </recommendedName>
</protein>
<dbReference type="SUPFAM" id="SSF52833">
    <property type="entry name" value="Thioredoxin-like"/>
    <property type="match status" value="1"/>
</dbReference>
<dbReference type="OrthoDB" id="414243at2759"/>
<dbReference type="InterPro" id="IPR036249">
    <property type="entry name" value="Thioredoxin-like_sf"/>
</dbReference>
<dbReference type="InterPro" id="IPR004045">
    <property type="entry name" value="Glutathione_S-Trfase_N"/>
</dbReference>
<dbReference type="GO" id="GO:0004364">
    <property type="term" value="F:glutathione transferase activity"/>
    <property type="evidence" value="ECO:0007669"/>
    <property type="project" value="UniProtKB-EC"/>
</dbReference>
<dbReference type="EC" id="2.5.1.18" evidence="1"/>
<reference evidence="7" key="2">
    <citation type="submission" date="2020-09" db="EMBL/GenBank/DDBJ databases">
        <authorList>
            <person name="Kikuchi T."/>
        </authorList>
    </citation>
    <scope>NUCLEOTIDE SEQUENCE</scope>
    <source>
        <strain evidence="7">Ka4C1</strain>
    </source>
</reference>
<dbReference type="WBParaSite" id="BXY_1706100.1">
    <property type="protein sequence ID" value="BXY_1706100.1"/>
    <property type="gene ID" value="BXY_1706100"/>
</dbReference>
<dbReference type="InterPro" id="IPR050213">
    <property type="entry name" value="GST_superfamily"/>
</dbReference>
<evidence type="ECO:0000313" key="9">
    <source>
        <dbReference type="Proteomes" id="UP000659654"/>
    </source>
</evidence>
<dbReference type="Proteomes" id="UP000659654">
    <property type="component" value="Unassembled WGS sequence"/>
</dbReference>
<proteinExistence type="inferred from homology"/>
<dbReference type="EMBL" id="CAJFCV020000002">
    <property type="protein sequence ID" value="CAG9101505.1"/>
    <property type="molecule type" value="Genomic_DNA"/>
</dbReference>
<dbReference type="GO" id="GO:0004602">
    <property type="term" value="F:glutathione peroxidase activity"/>
    <property type="evidence" value="ECO:0007669"/>
    <property type="project" value="UniProtKB-ARBA"/>
</dbReference>